<evidence type="ECO:0000313" key="5">
    <source>
        <dbReference type="Proteomes" id="UP000594638"/>
    </source>
</evidence>
<dbReference type="EMBL" id="CACTIH010001930">
    <property type="protein sequence ID" value="CAA2969061.1"/>
    <property type="molecule type" value="Genomic_DNA"/>
</dbReference>
<evidence type="ECO:0000256" key="2">
    <source>
        <dbReference type="ARBA" id="ARBA00023163"/>
    </source>
</evidence>
<dbReference type="PROSITE" id="PS50985">
    <property type="entry name" value="GRAS"/>
    <property type="match status" value="1"/>
</dbReference>
<reference evidence="4 5" key="1">
    <citation type="submission" date="2019-12" db="EMBL/GenBank/DDBJ databases">
        <authorList>
            <person name="Alioto T."/>
            <person name="Alioto T."/>
            <person name="Gomez Garrido J."/>
        </authorList>
    </citation>
    <scope>NUCLEOTIDE SEQUENCE [LARGE SCALE GENOMIC DNA]</scope>
</reference>
<dbReference type="Pfam" id="PF03514">
    <property type="entry name" value="GRAS"/>
    <property type="match status" value="1"/>
</dbReference>
<dbReference type="OrthoDB" id="666726at2759"/>
<comment type="caution">
    <text evidence="3">Lacks conserved residue(s) required for the propagation of feature annotation.</text>
</comment>
<proteinExistence type="inferred from homology"/>
<keyword evidence="2" id="KW-0804">Transcription</keyword>
<keyword evidence="5" id="KW-1185">Reference proteome</keyword>
<evidence type="ECO:0000256" key="3">
    <source>
        <dbReference type="PROSITE-ProRule" id="PRU01191"/>
    </source>
</evidence>
<accession>A0A8S0QLX2</accession>
<dbReference type="AlphaFoldDB" id="A0A8S0QLX2"/>
<keyword evidence="1" id="KW-0805">Transcription regulation</keyword>
<sequence length="250" mass="28441">MHLMCLKNPCGLTTLSTEDSNFISSLKICTEIRIRIQIKTHLKRDRSERILSSLSRGKASNSFFFVFSSCNPRGQVLKEILDTPCLAHNQHISPQSLPVGSLASYQLLVPLVLHFVKQLSPKIVVSVDRGCDRPDLPFPNHIIHELQSYSNLLESLDAVNVNMDALEKIERFLLQPGIEKIVMGHFRSPEKMQHWRTLFLSSGFSPITFSNLTESQADCLVKRTPVRGFQVEKRQSNLVFFIYNSLQDCL</sequence>
<comment type="caution">
    <text evidence="4">The sequence shown here is derived from an EMBL/GenBank/DDBJ whole genome shotgun (WGS) entry which is preliminary data.</text>
</comment>
<protein>
    <submittedName>
        <fullName evidence="4">Scarecrow 22</fullName>
    </submittedName>
</protein>
<comment type="similarity">
    <text evidence="3">Belongs to the GRAS family.</text>
</comment>
<gene>
    <name evidence="4" type="ORF">OLEA9_A112955</name>
</gene>
<evidence type="ECO:0000313" key="4">
    <source>
        <dbReference type="EMBL" id="CAA2969061.1"/>
    </source>
</evidence>
<dbReference type="PANTHER" id="PTHR31636">
    <property type="entry name" value="OSJNBA0084A10.13 PROTEIN-RELATED"/>
    <property type="match status" value="1"/>
</dbReference>
<organism evidence="4 5">
    <name type="scientific">Olea europaea subsp. europaea</name>
    <dbReference type="NCBI Taxonomy" id="158383"/>
    <lineage>
        <taxon>Eukaryota</taxon>
        <taxon>Viridiplantae</taxon>
        <taxon>Streptophyta</taxon>
        <taxon>Embryophyta</taxon>
        <taxon>Tracheophyta</taxon>
        <taxon>Spermatophyta</taxon>
        <taxon>Magnoliopsida</taxon>
        <taxon>eudicotyledons</taxon>
        <taxon>Gunneridae</taxon>
        <taxon>Pentapetalae</taxon>
        <taxon>asterids</taxon>
        <taxon>lamiids</taxon>
        <taxon>Lamiales</taxon>
        <taxon>Oleaceae</taxon>
        <taxon>Oleeae</taxon>
        <taxon>Olea</taxon>
    </lineage>
</organism>
<dbReference type="Proteomes" id="UP000594638">
    <property type="component" value="Unassembled WGS sequence"/>
</dbReference>
<evidence type="ECO:0000256" key="1">
    <source>
        <dbReference type="ARBA" id="ARBA00023015"/>
    </source>
</evidence>
<dbReference type="InterPro" id="IPR005202">
    <property type="entry name" value="TF_GRAS"/>
</dbReference>
<dbReference type="Gramene" id="OE9A112955T1">
    <property type="protein sequence ID" value="OE9A112955C1"/>
    <property type="gene ID" value="OE9A112955"/>
</dbReference>
<feature type="region of interest" description="SAW" evidence="3">
    <location>
        <begin position="183"/>
        <end position="250"/>
    </location>
</feature>
<name>A0A8S0QLX2_OLEEU</name>